<dbReference type="AlphaFoldDB" id="A0A1G7CJA5"/>
<accession>A0A1G7CJA5</accession>
<dbReference type="PANTHER" id="PTHR12126">
    <property type="entry name" value="NADH-UBIQUINONE OXIDOREDUCTASE 39 KDA SUBUNIT-RELATED"/>
    <property type="match status" value="1"/>
</dbReference>
<protein>
    <submittedName>
        <fullName evidence="2">Nucleoside-diphosphate-sugar epimerase</fullName>
    </submittedName>
</protein>
<dbReference type="STRING" id="938405.SAMN02927895_05412"/>
<evidence type="ECO:0000313" key="3">
    <source>
        <dbReference type="Proteomes" id="UP000198925"/>
    </source>
</evidence>
<dbReference type="Gene3D" id="3.40.50.720">
    <property type="entry name" value="NAD(P)-binding Rossmann-like Domain"/>
    <property type="match status" value="1"/>
</dbReference>
<dbReference type="EMBL" id="FMZX01000032">
    <property type="protein sequence ID" value="SDE38810.1"/>
    <property type="molecule type" value="Genomic_DNA"/>
</dbReference>
<sequence>MTEAPLVAVTGATGFLGHHVLDTLARKGWRLRVLVRGDAAPRLPPHPVELVRGDLADEEALQHLVRGATAVVHLAGLTKARRRADFLAVNRDGSARLAAATAASAPGARLVLISSLAAREPHLSAYAESKQAGEAAVIAALGERASWLVLRPGVIYGPGDREGLALCRLISAPIIPVPRAPEPRISFVHAHDVATAIAGVCLAGPSKAVFEVADEHVRGYSWREILCQLCGMLQREPRFVPVPDAMLLASGAAADAWSSITGRPSLFGRGKAREFLHRDWGSSAERQLPSLVWAPRISLQTGLRDMLGWWASLGLVKAAAPA</sequence>
<organism evidence="2 3">
    <name type="scientific">Belnapia rosea</name>
    <dbReference type="NCBI Taxonomy" id="938405"/>
    <lineage>
        <taxon>Bacteria</taxon>
        <taxon>Pseudomonadati</taxon>
        <taxon>Pseudomonadota</taxon>
        <taxon>Alphaproteobacteria</taxon>
        <taxon>Acetobacterales</taxon>
        <taxon>Roseomonadaceae</taxon>
        <taxon>Belnapia</taxon>
    </lineage>
</organism>
<dbReference type="Proteomes" id="UP000198925">
    <property type="component" value="Unassembled WGS sequence"/>
</dbReference>
<dbReference type="RefSeq" id="WP_090571188.1">
    <property type="nucleotide sequence ID" value="NZ_FMXZ01000037.1"/>
</dbReference>
<dbReference type="InterPro" id="IPR001509">
    <property type="entry name" value="Epimerase_deHydtase"/>
</dbReference>
<dbReference type="Pfam" id="PF01370">
    <property type="entry name" value="Epimerase"/>
    <property type="match status" value="1"/>
</dbReference>
<keyword evidence="3" id="KW-1185">Reference proteome</keyword>
<name>A0A1G7CJA5_9PROT</name>
<evidence type="ECO:0000259" key="1">
    <source>
        <dbReference type="Pfam" id="PF01370"/>
    </source>
</evidence>
<dbReference type="InterPro" id="IPR051207">
    <property type="entry name" value="ComplexI_NDUFA9_subunit"/>
</dbReference>
<dbReference type="GO" id="GO:0044877">
    <property type="term" value="F:protein-containing complex binding"/>
    <property type="evidence" value="ECO:0007669"/>
    <property type="project" value="TreeGrafter"/>
</dbReference>
<proteinExistence type="predicted"/>
<reference evidence="2 3" key="1">
    <citation type="submission" date="2016-10" db="EMBL/GenBank/DDBJ databases">
        <authorList>
            <person name="de Groot N.N."/>
        </authorList>
    </citation>
    <scope>NUCLEOTIDE SEQUENCE [LARGE SCALE GENOMIC DNA]</scope>
    <source>
        <strain evidence="2 3">CPCC 100156</strain>
    </source>
</reference>
<dbReference type="PANTHER" id="PTHR12126:SF11">
    <property type="entry name" value="NADH DEHYDROGENASE [UBIQUINONE] 1 ALPHA SUBCOMPLEX SUBUNIT 9, MITOCHONDRIAL"/>
    <property type="match status" value="1"/>
</dbReference>
<dbReference type="InterPro" id="IPR036291">
    <property type="entry name" value="NAD(P)-bd_dom_sf"/>
</dbReference>
<evidence type="ECO:0000313" key="2">
    <source>
        <dbReference type="EMBL" id="SDE38810.1"/>
    </source>
</evidence>
<feature type="domain" description="NAD-dependent epimerase/dehydratase" evidence="1">
    <location>
        <begin position="7"/>
        <end position="211"/>
    </location>
</feature>
<dbReference type="SUPFAM" id="SSF51735">
    <property type="entry name" value="NAD(P)-binding Rossmann-fold domains"/>
    <property type="match status" value="1"/>
</dbReference>
<gene>
    <name evidence="2" type="ORF">SAMN04487779_103220</name>
</gene>
<dbReference type="OrthoDB" id="9814124at2"/>